<dbReference type="SUPFAM" id="SSF110083">
    <property type="entry name" value="Peptidylarginine deiminase Pad4, middle domain"/>
    <property type="match status" value="1"/>
</dbReference>
<dbReference type="Gene3D" id="2.60.40.1700">
    <property type="entry name" value="Protein-arginine deiminase, central domain"/>
    <property type="match status" value="1"/>
</dbReference>
<proteinExistence type="predicted"/>
<dbReference type="PANTHER" id="PTHR10837:SF8">
    <property type="entry name" value="PROTEIN-ARGININE DEIMINASE"/>
    <property type="match status" value="1"/>
</dbReference>
<dbReference type="GO" id="GO:0004668">
    <property type="term" value="F:protein-arginine deiminase activity"/>
    <property type="evidence" value="ECO:0007669"/>
    <property type="project" value="InterPro"/>
</dbReference>
<dbReference type="InterPro" id="IPR004303">
    <property type="entry name" value="PAD"/>
</dbReference>
<dbReference type="SUPFAM" id="SSF55909">
    <property type="entry name" value="Pentein"/>
    <property type="match status" value="1"/>
</dbReference>
<dbReference type="Gene3D" id="3.75.10.10">
    <property type="entry name" value="L-arginine/glycine Amidinotransferase, Chain A"/>
    <property type="match status" value="1"/>
</dbReference>
<dbReference type="EMBL" id="LOCL01000032">
    <property type="protein sequence ID" value="KUF17962.1"/>
    <property type="molecule type" value="Genomic_DNA"/>
</dbReference>
<dbReference type="InterPro" id="IPR036556">
    <property type="entry name" value="PAD_central_sf"/>
</dbReference>
<dbReference type="PANTHER" id="PTHR10837">
    <property type="entry name" value="PEPTIDYLARGININE DEIMINASE"/>
    <property type="match status" value="1"/>
</dbReference>
<evidence type="ECO:0000313" key="3">
    <source>
        <dbReference type="EMBL" id="KUF17962.1"/>
    </source>
</evidence>
<dbReference type="InterPro" id="IPR013530">
    <property type="entry name" value="PAD_C"/>
</dbReference>
<feature type="domain" description="Protein-arginine deiminase C-terminal" evidence="2">
    <location>
        <begin position="231"/>
        <end position="667"/>
    </location>
</feature>
<evidence type="ECO:0000256" key="1">
    <source>
        <dbReference type="SAM" id="MobiDB-lite"/>
    </source>
</evidence>
<name>A0A0W7X5E6_9ACTN</name>
<accession>A0A0W7X5E6</accession>
<dbReference type="AlphaFoldDB" id="A0A0W7X5E6"/>
<dbReference type="GO" id="GO:0005737">
    <property type="term" value="C:cytoplasm"/>
    <property type="evidence" value="ECO:0007669"/>
    <property type="project" value="InterPro"/>
</dbReference>
<organism evidence="3 4">
    <name type="scientific">Streptomyces silvensis</name>
    <dbReference type="NCBI Taxonomy" id="1765722"/>
    <lineage>
        <taxon>Bacteria</taxon>
        <taxon>Bacillati</taxon>
        <taxon>Actinomycetota</taxon>
        <taxon>Actinomycetes</taxon>
        <taxon>Kitasatosporales</taxon>
        <taxon>Streptomycetaceae</taxon>
        <taxon>Streptomyces</taxon>
    </lineage>
</organism>
<dbReference type="GO" id="GO:0005509">
    <property type="term" value="F:calcium ion binding"/>
    <property type="evidence" value="ECO:0007669"/>
    <property type="project" value="InterPro"/>
</dbReference>
<protein>
    <recommendedName>
        <fullName evidence="2">Protein-arginine deiminase C-terminal domain-containing protein</fullName>
    </recommendedName>
</protein>
<feature type="region of interest" description="Disordered" evidence="1">
    <location>
        <begin position="559"/>
        <end position="586"/>
    </location>
</feature>
<comment type="caution">
    <text evidence="3">The sequence shown here is derived from an EMBL/GenBank/DDBJ whole genome shotgun (WGS) entry which is preliminary data.</text>
</comment>
<reference evidence="3 4" key="1">
    <citation type="submission" date="2015-12" db="EMBL/GenBank/DDBJ databases">
        <title>Draft genome sequence of Streptomyces silvensis ATCC 53525, a producer of novel hormone antagonists.</title>
        <authorList>
            <person name="Johnston C.W."/>
            <person name="Li Y."/>
            <person name="Magarvey N.A."/>
        </authorList>
    </citation>
    <scope>NUCLEOTIDE SEQUENCE [LARGE SCALE GENOMIC DNA]</scope>
    <source>
        <strain evidence="3 4">ATCC 53525</strain>
    </source>
</reference>
<gene>
    <name evidence="3" type="ORF">AT728_20070</name>
</gene>
<dbReference type="Pfam" id="PF03068">
    <property type="entry name" value="PAD"/>
    <property type="match status" value="1"/>
</dbReference>
<feature type="region of interest" description="Disordered" evidence="1">
    <location>
        <begin position="1"/>
        <end position="24"/>
    </location>
</feature>
<feature type="compositionally biased region" description="Basic and acidic residues" evidence="1">
    <location>
        <begin position="563"/>
        <end position="574"/>
    </location>
</feature>
<sequence length="670" mass="72308">MVNGPRRLTDHLTGGPGTRRGTVRTHRWRNTALATGLAGVLAATGATAMADTSTPAAPRVPDLRADVNRDGHVDVEGTSDTAGENTWTARRGAIVLPNVDDDAKRCPVKDARGRPLSDAKLARCNDASDTKVNGARDAADLARLKTVPLTETSATSHGTVKAIGPGAKKAHLFVRRDGRWSLLRPTDRLSAAELRAGVELGVEATDVVRDARKWNGEIKVRFTVTGGGTSRSDDVVLRTAPVLTHHHLQRAEEVLVTKVKGAGAYGRDQRRFVKELARQVKDAGIGKPLTTFTKYGDPWAQDFVEPAYASMPGPGGKPRTMRVMIRSAQPDREAGRELFEKLRGPDVGVVQVGKPTANEEWTLNSMGNLETIPPYTLNGRSYPAGRVIQGYRADSGSKPAKSMRTFLSSQGVQAPLLLDTSWLSVGHVDEFVQFLPADTERGWRVGVADPAAGVELLRKAKRDGHGGTKMFSVPRGSDIPAPKETIDQVLAKASFHADNKVAAERIKANLDVLKRETGVTDAEIVRVPGLYTRDSDEREDLSGSRKLRRMGPDVLQEFSQLRGADRARGGRDAADGPASGAAPVRPNSAYVPGAVNGVLLSPTRYLAPKQWGPVIGGRDVFTEAVNSVYAKAGFTTTYIDDWYTYHLGMGEVHCGTNTLRDARAPWWPTA</sequence>
<evidence type="ECO:0000259" key="2">
    <source>
        <dbReference type="Pfam" id="PF03068"/>
    </source>
</evidence>
<dbReference type="Proteomes" id="UP000054804">
    <property type="component" value="Unassembled WGS sequence"/>
</dbReference>
<evidence type="ECO:0000313" key="4">
    <source>
        <dbReference type="Proteomes" id="UP000054804"/>
    </source>
</evidence>
<dbReference type="STRING" id="1765722.AT728_20070"/>
<keyword evidence="4" id="KW-1185">Reference proteome</keyword>